<dbReference type="Proteomes" id="UP000789595">
    <property type="component" value="Unassembled WGS sequence"/>
</dbReference>
<evidence type="ECO:0000256" key="1">
    <source>
        <dbReference type="ARBA" id="ARBA00004245"/>
    </source>
</evidence>
<dbReference type="GO" id="GO:0000930">
    <property type="term" value="C:gamma-tubulin complex"/>
    <property type="evidence" value="ECO:0007669"/>
    <property type="project" value="TreeGrafter"/>
</dbReference>
<evidence type="ECO:0000256" key="3">
    <source>
        <dbReference type="ARBA" id="ARBA00022490"/>
    </source>
</evidence>
<dbReference type="Pfam" id="PF17681">
    <property type="entry name" value="GCP_N_terminal"/>
    <property type="match status" value="1"/>
</dbReference>
<evidence type="ECO:0000313" key="10">
    <source>
        <dbReference type="EMBL" id="CAH0366833.1"/>
    </source>
</evidence>
<keyword evidence="4" id="KW-0493">Microtubule</keyword>
<dbReference type="InterPro" id="IPR042241">
    <property type="entry name" value="GCP_C_sf"/>
</dbReference>
<evidence type="ECO:0000256" key="5">
    <source>
        <dbReference type="ARBA" id="ARBA00023212"/>
    </source>
</evidence>
<evidence type="ECO:0000313" key="9">
    <source>
        <dbReference type="EMBL" id="CAE0705610.1"/>
    </source>
</evidence>
<dbReference type="OrthoDB" id="5860513at2759"/>
<comment type="similarity">
    <text evidence="2">Belongs to the TUBGCP family.</text>
</comment>
<feature type="region of interest" description="Disordered" evidence="6">
    <location>
        <begin position="127"/>
        <end position="149"/>
    </location>
</feature>
<dbReference type="GO" id="GO:0000922">
    <property type="term" value="C:spindle pole"/>
    <property type="evidence" value="ECO:0007669"/>
    <property type="project" value="InterPro"/>
</dbReference>
<dbReference type="InterPro" id="IPR040457">
    <property type="entry name" value="GCP_C"/>
</dbReference>
<dbReference type="PANTHER" id="PTHR19302:SF14">
    <property type="entry name" value="GAMMA-TUBULIN COMPLEX COMPONENT 3"/>
    <property type="match status" value="1"/>
</dbReference>
<protein>
    <recommendedName>
        <fullName evidence="12">Spindle pole body component</fullName>
    </recommendedName>
</protein>
<dbReference type="Pfam" id="PF04130">
    <property type="entry name" value="GCP_C_terminal"/>
    <property type="match status" value="1"/>
</dbReference>
<dbReference type="GO" id="GO:0005874">
    <property type="term" value="C:microtubule"/>
    <property type="evidence" value="ECO:0007669"/>
    <property type="project" value="UniProtKB-KW"/>
</dbReference>
<feature type="domain" description="Gamma tubulin complex component protein N-terminal" evidence="8">
    <location>
        <begin position="169"/>
        <end position="448"/>
    </location>
</feature>
<comment type="subcellular location">
    <subcellularLocation>
        <location evidence="1">Cytoplasm</location>
        <location evidence="1">Cytoskeleton</location>
    </subcellularLocation>
</comment>
<dbReference type="AlphaFoldDB" id="A0A7S4A6U0"/>
<gene>
    <name evidence="9" type="ORF">PCAL00307_LOCUS21059</name>
    <name evidence="10" type="ORF">PECAL_1P33440</name>
</gene>
<proteinExistence type="inferred from homology"/>
<dbReference type="GO" id="GO:0051321">
    <property type="term" value="P:meiotic cell cycle"/>
    <property type="evidence" value="ECO:0007669"/>
    <property type="project" value="TreeGrafter"/>
</dbReference>
<dbReference type="InterPro" id="IPR007259">
    <property type="entry name" value="GCP"/>
</dbReference>
<evidence type="ECO:0000256" key="4">
    <source>
        <dbReference type="ARBA" id="ARBA00022701"/>
    </source>
</evidence>
<dbReference type="PANTHER" id="PTHR19302">
    <property type="entry name" value="GAMMA TUBULIN COMPLEX PROTEIN"/>
    <property type="match status" value="1"/>
</dbReference>
<dbReference type="GO" id="GO:0031122">
    <property type="term" value="P:cytoplasmic microtubule organization"/>
    <property type="evidence" value="ECO:0007669"/>
    <property type="project" value="TreeGrafter"/>
</dbReference>
<dbReference type="Gene3D" id="1.20.120.1900">
    <property type="entry name" value="Gamma-tubulin complex, C-terminal domain"/>
    <property type="match status" value="1"/>
</dbReference>
<dbReference type="EMBL" id="CAKKNE010000001">
    <property type="protein sequence ID" value="CAH0366833.1"/>
    <property type="molecule type" value="Genomic_DNA"/>
</dbReference>
<accession>A0A7S4A6U0</accession>
<dbReference type="GO" id="GO:0051225">
    <property type="term" value="P:spindle assembly"/>
    <property type="evidence" value="ECO:0007669"/>
    <property type="project" value="TreeGrafter"/>
</dbReference>
<dbReference type="GO" id="GO:0007020">
    <property type="term" value="P:microtubule nucleation"/>
    <property type="evidence" value="ECO:0007669"/>
    <property type="project" value="InterPro"/>
</dbReference>
<dbReference type="GO" id="GO:0000278">
    <property type="term" value="P:mitotic cell cycle"/>
    <property type="evidence" value="ECO:0007669"/>
    <property type="project" value="TreeGrafter"/>
</dbReference>
<dbReference type="GO" id="GO:0043015">
    <property type="term" value="F:gamma-tubulin binding"/>
    <property type="evidence" value="ECO:0007669"/>
    <property type="project" value="InterPro"/>
</dbReference>
<keyword evidence="5" id="KW-0206">Cytoskeleton</keyword>
<dbReference type="GO" id="GO:0051011">
    <property type="term" value="F:microtubule minus-end binding"/>
    <property type="evidence" value="ECO:0007669"/>
    <property type="project" value="TreeGrafter"/>
</dbReference>
<keyword evidence="3" id="KW-0963">Cytoplasm</keyword>
<reference evidence="10" key="2">
    <citation type="submission" date="2021-11" db="EMBL/GenBank/DDBJ databases">
        <authorList>
            <consortium name="Genoscope - CEA"/>
            <person name="William W."/>
        </authorList>
    </citation>
    <scope>NUCLEOTIDE SEQUENCE</scope>
</reference>
<name>A0A7S4A6U0_9STRA</name>
<evidence type="ECO:0000256" key="6">
    <source>
        <dbReference type="SAM" id="MobiDB-lite"/>
    </source>
</evidence>
<evidence type="ECO:0000256" key="2">
    <source>
        <dbReference type="ARBA" id="ARBA00010337"/>
    </source>
</evidence>
<sequence>MAIAPEDMLEQLNKLAASVMGVRDAPEPVVALCCRVLGSTLATRAPRRDSSSTQRLRDVDALRTKVEKAKGARAALRFDELRTQLRDADALSVRGADGLVELLGLVSGDAQTAAPFASVCRTGGGFSRETPLEEETETPKKDWGLAGWRAGPPPSKTGLDVVEEERLLVRDCLYALQGIDGRYVSRDRSLDDTVPSVDRLVAPKLSTVDGVREVCELGWLYERCDRFCASTSTNEGRCRGALRAAVRDELSDYYRLVAVLEAQLRDEGLSLRRLLVWLVEPLERLRLLANACDACAPQDLQGGALCASLARLATHGDDRVRDLVEGLLAKTSEPVLAAIRRWVCSGKLLPDPAGEFFVQETGDEDDFWAARFCLRPRMVPAFLSEDVASKILVVGKTLTFLRRCCGDDRPAFASVSDEAFAYGSLNLEKVVEEAYERTNQRVLKALKEDFRLLDHLKALESCVLLAQGDFALQLVDGFDAAAQKRRGAFGSSGADAVAALDRAVRNSNACRLFEGAVQRLKVVVLEGDGVSFGLDYDAQPPIDAVVDAGAREFYGRAFSALRSRRRVEARLTDAWRSLALARRVRGLGAPERKALRKAALARNEMATLSATVSAHVADAFAGAWKRLDQDVSKADGLDAVRRAHRSYLDAIASDALFAPRSGIPEEGVPPDEDLAAGALATHLEAVLQAAQRFCALVDAFVADAVAGDSRAQTLAARLDDSTAHFRAAARRFTRLLKRASEDEPEATKLAFRLEVVGQAVE</sequence>
<dbReference type="EMBL" id="HBIW01024432">
    <property type="protein sequence ID" value="CAE0705610.1"/>
    <property type="molecule type" value="Transcribed_RNA"/>
</dbReference>
<evidence type="ECO:0008006" key="12">
    <source>
        <dbReference type="Google" id="ProtNLM"/>
    </source>
</evidence>
<feature type="domain" description="Gamma tubulin complex component C-terminal" evidence="7">
    <location>
        <begin position="452"/>
        <end position="755"/>
    </location>
</feature>
<organism evidence="9">
    <name type="scientific">Pelagomonas calceolata</name>
    <dbReference type="NCBI Taxonomy" id="35677"/>
    <lineage>
        <taxon>Eukaryota</taxon>
        <taxon>Sar</taxon>
        <taxon>Stramenopiles</taxon>
        <taxon>Ochrophyta</taxon>
        <taxon>Pelagophyceae</taxon>
        <taxon>Pelagomonadales</taxon>
        <taxon>Pelagomonadaceae</taxon>
        <taxon>Pelagomonas</taxon>
    </lineage>
</organism>
<evidence type="ECO:0000259" key="7">
    <source>
        <dbReference type="Pfam" id="PF04130"/>
    </source>
</evidence>
<reference evidence="9" key="1">
    <citation type="submission" date="2021-01" db="EMBL/GenBank/DDBJ databases">
        <authorList>
            <person name="Corre E."/>
            <person name="Pelletier E."/>
            <person name="Niang G."/>
            <person name="Scheremetjew M."/>
            <person name="Finn R."/>
            <person name="Kale V."/>
            <person name="Holt S."/>
            <person name="Cochrane G."/>
            <person name="Meng A."/>
            <person name="Brown T."/>
            <person name="Cohen L."/>
        </authorList>
    </citation>
    <scope>NUCLEOTIDE SEQUENCE</scope>
    <source>
        <strain evidence="9">CCMP1756</strain>
    </source>
</reference>
<evidence type="ECO:0000313" key="11">
    <source>
        <dbReference type="Proteomes" id="UP000789595"/>
    </source>
</evidence>
<dbReference type="InterPro" id="IPR041470">
    <property type="entry name" value="GCP_N"/>
</dbReference>
<keyword evidence="11" id="KW-1185">Reference proteome</keyword>
<evidence type="ECO:0000259" key="8">
    <source>
        <dbReference type="Pfam" id="PF17681"/>
    </source>
</evidence>